<dbReference type="Proteomes" id="UP000293846">
    <property type="component" value="Unassembled WGS sequence"/>
</dbReference>
<proteinExistence type="predicted"/>
<protein>
    <submittedName>
        <fullName evidence="2">Uncharacterized protein</fullName>
    </submittedName>
</protein>
<keyword evidence="1" id="KW-1133">Transmembrane helix</keyword>
<evidence type="ECO:0000313" key="3">
    <source>
        <dbReference type="Proteomes" id="UP000293846"/>
    </source>
</evidence>
<accession>A0A4R1AVW4</accession>
<name>A0A4R1AVW4_9BACI</name>
<feature type="transmembrane region" description="Helical" evidence="1">
    <location>
        <begin position="61"/>
        <end position="82"/>
    </location>
</feature>
<dbReference type="STRING" id="1742358.GCA_001439605_02631"/>
<evidence type="ECO:0000256" key="1">
    <source>
        <dbReference type="SAM" id="Phobius"/>
    </source>
</evidence>
<reference evidence="2 3" key="1">
    <citation type="submission" date="2019-03" db="EMBL/GenBank/DDBJ databases">
        <authorList>
            <person name="Jensen L."/>
            <person name="Storgaard J."/>
            <person name="Sulaj E."/>
            <person name="Schramm A."/>
            <person name="Marshall I.P.G."/>
        </authorList>
    </citation>
    <scope>NUCLEOTIDE SEQUENCE [LARGE SCALE GENOMIC DNA]</scope>
    <source>
        <strain evidence="2 3">2017H2G3</strain>
    </source>
</reference>
<dbReference type="OrthoDB" id="2736366at2"/>
<dbReference type="RefSeq" id="WP_131237923.1">
    <property type="nucleotide sequence ID" value="NZ_CP183326.1"/>
</dbReference>
<evidence type="ECO:0000313" key="2">
    <source>
        <dbReference type="EMBL" id="TCJ02312.1"/>
    </source>
</evidence>
<dbReference type="EMBL" id="SJTH01000035">
    <property type="protein sequence ID" value="TCJ02312.1"/>
    <property type="molecule type" value="Genomic_DNA"/>
</dbReference>
<comment type="caution">
    <text evidence="2">The sequence shown here is derived from an EMBL/GenBank/DDBJ whole genome shotgun (WGS) entry which is preliminary data.</text>
</comment>
<sequence>MNHDPFKKEHHLRTKLDEYHVDIPNFPMQSRGKRWERFINFLASPAKDPIEPLISTTAGFAVLKLAPIIGMAVISILQLFFFL</sequence>
<gene>
    <name evidence="2" type="ORF">E0Y62_19935</name>
</gene>
<organism evidence="2 3">
    <name type="scientific">Cytobacillus praedii</name>
    <dbReference type="NCBI Taxonomy" id="1742358"/>
    <lineage>
        <taxon>Bacteria</taxon>
        <taxon>Bacillati</taxon>
        <taxon>Bacillota</taxon>
        <taxon>Bacilli</taxon>
        <taxon>Bacillales</taxon>
        <taxon>Bacillaceae</taxon>
        <taxon>Cytobacillus</taxon>
    </lineage>
</organism>
<keyword evidence="1" id="KW-0812">Transmembrane</keyword>
<keyword evidence="3" id="KW-1185">Reference proteome</keyword>
<dbReference type="AlphaFoldDB" id="A0A4R1AVW4"/>
<keyword evidence="1" id="KW-0472">Membrane</keyword>